<dbReference type="EMBL" id="MN079130">
    <property type="protein sequence ID" value="QEA06198.1"/>
    <property type="molecule type" value="Genomic_DNA"/>
</dbReference>
<dbReference type="PANTHER" id="PTHR35586:SF1">
    <property type="entry name" value="SLL1691 PROTEIN"/>
    <property type="match status" value="1"/>
</dbReference>
<reference evidence="2" key="1">
    <citation type="submission" date="2019-06" db="EMBL/GenBank/DDBJ databases">
        <authorList>
            <person name="Murdoch R.W."/>
            <person name="Fathepure B."/>
        </authorList>
    </citation>
    <scope>NUCLEOTIDE SEQUENCE</scope>
</reference>
<dbReference type="AlphaFoldDB" id="A0A5B8RE70"/>
<feature type="domain" description="DUF4351" evidence="1">
    <location>
        <begin position="242"/>
        <end position="294"/>
    </location>
</feature>
<dbReference type="Pfam" id="PF14261">
    <property type="entry name" value="DUF4351"/>
    <property type="match status" value="1"/>
</dbReference>
<organism evidence="2">
    <name type="scientific">uncultured organism</name>
    <dbReference type="NCBI Taxonomy" id="155900"/>
    <lineage>
        <taxon>unclassified sequences</taxon>
        <taxon>environmental samples</taxon>
    </lineage>
</organism>
<sequence>MNHDQNFKNLILDYPLQALRFFAAEEAAAVDEGARVVPIRQEQLQERLGERFRELDVPLLLEWPDGRREAVLFALEEESAGRRFSIHRLAHYCLDLAALFDTARVVPVVIFLGGGGAAPAALSLGGDRHRYLHFRYLACDLSRLEAARYLDSDNLVARLNLPNMAYPPGEKLPVFAQALRGLLGLEPDPERQAKYLDFIDIYAALDDNERKEFERRYADEVEVMNAFAERFTRQGMEQGMRQGMQRGEAAVLIRLMERRFGALAPVHRERIEAADAETLLEWSERILTATRPEDVLE</sequence>
<protein>
    <recommendedName>
        <fullName evidence="1">DUF4351 domain-containing protein</fullName>
    </recommendedName>
</protein>
<accession>A0A5B8RE70</accession>
<dbReference type="PANTHER" id="PTHR35586">
    <property type="entry name" value="SLL1691 PROTEIN"/>
    <property type="match status" value="1"/>
</dbReference>
<name>A0A5B8RE70_9ZZZZ</name>
<evidence type="ECO:0000313" key="2">
    <source>
        <dbReference type="EMBL" id="QEA06198.1"/>
    </source>
</evidence>
<gene>
    <name evidence="2" type="ORF">KBTEX_02528</name>
</gene>
<evidence type="ECO:0000259" key="1">
    <source>
        <dbReference type="Pfam" id="PF14261"/>
    </source>
</evidence>
<proteinExistence type="predicted"/>
<dbReference type="InterPro" id="IPR025587">
    <property type="entry name" value="DUF4351"/>
</dbReference>